<dbReference type="AlphaFoldDB" id="A0A0L0NC25"/>
<evidence type="ECO:0000313" key="2">
    <source>
        <dbReference type="EMBL" id="KND91320.1"/>
    </source>
</evidence>
<gene>
    <name evidence="2" type="ORF">TOPH_03939</name>
</gene>
<protein>
    <submittedName>
        <fullName evidence="2">Uncharacterized protein</fullName>
    </submittedName>
</protein>
<keyword evidence="3" id="KW-1185">Reference proteome</keyword>
<accession>A0A0L0NC25</accession>
<evidence type="ECO:0000256" key="1">
    <source>
        <dbReference type="SAM" id="SignalP"/>
    </source>
</evidence>
<evidence type="ECO:0000313" key="3">
    <source>
        <dbReference type="Proteomes" id="UP000036947"/>
    </source>
</evidence>
<dbReference type="EMBL" id="LFRF01000009">
    <property type="protein sequence ID" value="KND91320.1"/>
    <property type="molecule type" value="Genomic_DNA"/>
</dbReference>
<reference evidence="2 3" key="1">
    <citation type="journal article" date="2015" name="BMC Genomics">
        <title>The genome of the truffle-parasite Tolypocladium ophioglossoides and the evolution of antifungal peptaibiotics.</title>
        <authorList>
            <person name="Quandt C.A."/>
            <person name="Bushley K.E."/>
            <person name="Spatafora J.W."/>
        </authorList>
    </citation>
    <scope>NUCLEOTIDE SEQUENCE [LARGE SCALE GENOMIC DNA]</scope>
    <source>
        <strain evidence="2 3">CBS 100239</strain>
    </source>
</reference>
<proteinExistence type="predicted"/>
<feature type="chain" id="PRO_5005544969" evidence="1">
    <location>
        <begin position="22"/>
        <end position="346"/>
    </location>
</feature>
<sequence length="346" mass="37689">MPAREHHGGILLCCLFLADRAHEDGVVHHGLWEWRFESQLVLRGPLSLLLLHAEQRTELASEGGGDVFKGRVDFEDVAVGGPLEVGGVDHGAAELLDFLQMARLEAGKVLLGIGQGAQLSVVVVIRQPILRVSLEEPHELQLAELKLEVATIRLQPGIVDASPFNSRGQIPLLELSEDAALHIRVCLVIPLHFVVAVFVDAGYGMGHGGRRFILLSMFLLFPEKGRGNGELALPQEMHRYGAVDERGVICHCVRLHGEFSLWKCLDLCLSEALLGLRDLLQIVAALRLDFRMRASSTSNGAKGDAVSSSGPAMAAGAWTLVRTSSLSLLTQLWGHAKVEEVELRLE</sequence>
<organism evidence="2 3">
    <name type="scientific">Tolypocladium ophioglossoides (strain CBS 100239)</name>
    <name type="common">Snaketongue truffleclub</name>
    <name type="synonym">Elaphocordyceps ophioglossoides</name>
    <dbReference type="NCBI Taxonomy" id="1163406"/>
    <lineage>
        <taxon>Eukaryota</taxon>
        <taxon>Fungi</taxon>
        <taxon>Dikarya</taxon>
        <taxon>Ascomycota</taxon>
        <taxon>Pezizomycotina</taxon>
        <taxon>Sordariomycetes</taxon>
        <taxon>Hypocreomycetidae</taxon>
        <taxon>Hypocreales</taxon>
        <taxon>Ophiocordycipitaceae</taxon>
        <taxon>Tolypocladium</taxon>
    </lineage>
</organism>
<name>A0A0L0NC25_TOLOC</name>
<dbReference type="Proteomes" id="UP000036947">
    <property type="component" value="Unassembled WGS sequence"/>
</dbReference>
<keyword evidence="1" id="KW-0732">Signal</keyword>
<feature type="signal peptide" evidence="1">
    <location>
        <begin position="1"/>
        <end position="21"/>
    </location>
</feature>
<comment type="caution">
    <text evidence="2">The sequence shown here is derived from an EMBL/GenBank/DDBJ whole genome shotgun (WGS) entry which is preliminary data.</text>
</comment>